<feature type="transmembrane region" description="Helical" evidence="20">
    <location>
        <begin position="221"/>
        <end position="243"/>
    </location>
</feature>
<name>A0A914X9J5_9BILA</name>
<dbReference type="Gene3D" id="2.60.40.2030">
    <property type="match status" value="1"/>
</dbReference>
<keyword evidence="17" id="KW-0325">Glycoprotein</keyword>
<evidence type="ECO:0000256" key="4">
    <source>
        <dbReference type="ARBA" id="ARBA00022449"/>
    </source>
</evidence>
<evidence type="ECO:0000256" key="19">
    <source>
        <dbReference type="ARBA" id="ARBA00033667"/>
    </source>
</evidence>
<feature type="transmembrane region" description="Helical" evidence="20">
    <location>
        <begin position="155"/>
        <end position="173"/>
    </location>
</feature>
<comment type="catalytic activity">
    <reaction evidence="19">
        <text>Ca(2+)(in) + 3 Na(+)(out) = Ca(2+)(out) + 3 Na(+)(in)</text>
        <dbReference type="Rhea" id="RHEA:69955"/>
        <dbReference type="ChEBI" id="CHEBI:29101"/>
        <dbReference type="ChEBI" id="CHEBI:29108"/>
    </reaction>
</comment>
<evidence type="ECO:0000256" key="14">
    <source>
        <dbReference type="ARBA" id="ARBA00023053"/>
    </source>
</evidence>
<evidence type="ECO:0000256" key="10">
    <source>
        <dbReference type="ARBA" id="ARBA00022737"/>
    </source>
</evidence>
<dbReference type="InterPro" id="IPR004836">
    <property type="entry name" value="Na_Ca_Ex"/>
</dbReference>
<accession>A0A914X9J5</accession>
<keyword evidence="10" id="KW-0677">Repeat</keyword>
<keyword evidence="6" id="KW-0109">Calcium transport</keyword>
<evidence type="ECO:0000313" key="23">
    <source>
        <dbReference type="Proteomes" id="UP000887566"/>
    </source>
</evidence>
<keyword evidence="23" id="KW-1185">Reference proteome</keyword>
<keyword evidence="8" id="KW-0479">Metal-binding</keyword>
<reference evidence="24" key="1">
    <citation type="submission" date="2022-11" db="UniProtKB">
        <authorList>
            <consortium name="WormBaseParasite"/>
        </authorList>
    </citation>
    <scope>IDENTIFICATION</scope>
</reference>
<evidence type="ECO:0000256" key="11">
    <source>
        <dbReference type="ARBA" id="ARBA00022837"/>
    </source>
</evidence>
<keyword evidence="14" id="KW-0915">Sodium</keyword>
<protein>
    <submittedName>
        <fullName evidence="24">Calx-beta domain-containing protein</fullName>
    </submittedName>
</protein>
<evidence type="ECO:0000256" key="13">
    <source>
        <dbReference type="ARBA" id="ARBA00022989"/>
    </source>
</evidence>
<keyword evidence="7 20" id="KW-0812">Transmembrane</keyword>
<evidence type="ECO:0000256" key="16">
    <source>
        <dbReference type="ARBA" id="ARBA00023136"/>
    </source>
</evidence>
<dbReference type="InterPro" id="IPR051171">
    <property type="entry name" value="CaCA"/>
</dbReference>
<feature type="domain" description="Sodium/calcium exchanger membrane region" evidence="21">
    <location>
        <begin position="159"/>
        <end position="321"/>
    </location>
</feature>
<dbReference type="Proteomes" id="UP000887566">
    <property type="component" value="Unplaced"/>
</dbReference>
<evidence type="ECO:0000256" key="6">
    <source>
        <dbReference type="ARBA" id="ARBA00022568"/>
    </source>
</evidence>
<dbReference type="WBParaSite" id="PSAMB.scaffold7126size8185.g29645.t1">
    <property type="protein sequence ID" value="PSAMB.scaffold7126size8185.g29645.t1"/>
    <property type="gene ID" value="PSAMB.scaffold7126size8185.g29645"/>
</dbReference>
<evidence type="ECO:0000256" key="15">
    <source>
        <dbReference type="ARBA" id="ARBA00023065"/>
    </source>
</evidence>
<evidence type="ECO:0000256" key="9">
    <source>
        <dbReference type="ARBA" id="ARBA00022729"/>
    </source>
</evidence>
<dbReference type="GO" id="GO:0007154">
    <property type="term" value="P:cell communication"/>
    <property type="evidence" value="ECO:0007669"/>
    <property type="project" value="InterPro"/>
</dbReference>
<dbReference type="InterPro" id="IPR044880">
    <property type="entry name" value="NCX_ion-bd_dom_sf"/>
</dbReference>
<evidence type="ECO:0000256" key="17">
    <source>
        <dbReference type="ARBA" id="ARBA00023180"/>
    </source>
</evidence>
<dbReference type="Gene3D" id="1.20.1420.30">
    <property type="entry name" value="NCX, central ion-binding region"/>
    <property type="match status" value="1"/>
</dbReference>
<evidence type="ECO:0000313" key="24">
    <source>
        <dbReference type="WBParaSite" id="PSAMB.scaffold7126size8185.g29645.t1"/>
    </source>
</evidence>
<dbReference type="GO" id="GO:0046872">
    <property type="term" value="F:metal ion binding"/>
    <property type="evidence" value="ECO:0007669"/>
    <property type="project" value="UniProtKB-KW"/>
</dbReference>
<keyword evidence="12" id="KW-0112">Calmodulin-binding</keyword>
<dbReference type="GO" id="GO:0005432">
    <property type="term" value="F:calcium:sodium antiporter activity"/>
    <property type="evidence" value="ECO:0007669"/>
    <property type="project" value="InterPro"/>
</dbReference>
<dbReference type="InterPro" id="IPR003644">
    <property type="entry name" value="Calx_beta"/>
</dbReference>
<feature type="domain" description="Calx-beta" evidence="22">
    <location>
        <begin position="3"/>
        <end position="82"/>
    </location>
</feature>
<keyword evidence="13 20" id="KW-1133">Transmembrane helix</keyword>
<dbReference type="GO" id="GO:0030424">
    <property type="term" value="C:axon"/>
    <property type="evidence" value="ECO:0007669"/>
    <property type="project" value="TreeGrafter"/>
</dbReference>
<proteinExistence type="inferred from homology"/>
<dbReference type="PANTHER" id="PTHR11878">
    <property type="entry name" value="SODIUM/CALCIUM EXCHANGER"/>
    <property type="match status" value="1"/>
</dbReference>
<feature type="transmembrane region" description="Helical" evidence="20">
    <location>
        <begin position="179"/>
        <end position="200"/>
    </location>
</feature>
<keyword evidence="5" id="KW-1003">Cell membrane</keyword>
<dbReference type="SUPFAM" id="SSF141072">
    <property type="entry name" value="CalX-like"/>
    <property type="match status" value="1"/>
</dbReference>
<organism evidence="23 24">
    <name type="scientific">Plectus sambesii</name>
    <dbReference type="NCBI Taxonomy" id="2011161"/>
    <lineage>
        <taxon>Eukaryota</taxon>
        <taxon>Metazoa</taxon>
        <taxon>Ecdysozoa</taxon>
        <taxon>Nematoda</taxon>
        <taxon>Chromadorea</taxon>
        <taxon>Plectida</taxon>
        <taxon>Plectina</taxon>
        <taxon>Plectoidea</taxon>
        <taxon>Plectidae</taxon>
        <taxon>Plectus</taxon>
    </lineage>
</organism>
<dbReference type="GO" id="GO:0098703">
    <property type="term" value="P:calcium ion import across plasma membrane"/>
    <property type="evidence" value="ECO:0007669"/>
    <property type="project" value="TreeGrafter"/>
</dbReference>
<feature type="transmembrane region" description="Helical" evidence="20">
    <location>
        <begin position="303"/>
        <end position="325"/>
    </location>
</feature>
<keyword evidence="15" id="KW-0406">Ion transport</keyword>
<evidence type="ECO:0000256" key="8">
    <source>
        <dbReference type="ARBA" id="ARBA00022723"/>
    </source>
</evidence>
<evidence type="ECO:0000256" key="3">
    <source>
        <dbReference type="ARBA" id="ARBA00022448"/>
    </source>
</evidence>
<sequence length="332" mass="35983">MKASVSWTTVADTAKDGRDYVGGCGLLDFDVGEVEKQIAIRIIDDKKFEKHETFDINLSDPTEGAALSSKKRKCTVTILNDDATTLLLTQSDKLVRDQLDALQPGAQSWRHQFVIAANVNGGDVENASAADYLLHVVTFMWKLLFAFIPPPSLGGGVPTLLVALTVIGLLTVLLRDLAAVFGCVIGLHDSITAITVVAIGTNIPDLFASRLAVRREKSADAAVGHILSNSAVNVFVGLGVSWFISSLYWHGREQPFTFASGDFSFSVGLYLVLLIVAIVMMVVRRNVSIFGYAELGGPTMTRILCSAILLLLWAIFIALCTLQTYGVLYKNR</sequence>
<evidence type="ECO:0000259" key="22">
    <source>
        <dbReference type="Pfam" id="PF03160"/>
    </source>
</evidence>
<evidence type="ECO:0000259" key="21">
    <source>
        <dbReference type="Pfam" id="PF01699"/>
    </source>
</evidence>
<evidence type="ECO:0000256" key="1">
    <source>
        <dbReference type="ARBA" id="ARBA00004651"/>
    </source>
</evidence>
<keyword evidence="16 20" id="KW-0472">Membrane</keyword>
<feature type="transmembrane region" description="Helical" evidence="20">
    <location>
        <begin position="263"/>
        <end position="283"/>
    </location>
</feature>
<dbReference type="PANTHER" id="PTHR11878:SF76">
    <property type="entry name" value="CALX-BETA DOMAIN-CONTAINING PROTEIN"/>
    <property type="match status" value="1"/>
</dbReference>
<dbReference type="GO" id="GO:0098794">
    <property type="term" value="C:postsynapse"/>
    <property type="evidence" value="ECO:0007669"/>
    <property type="project" value="TreeGrafter"/>
</dbReference>
<evidence type="ECO:0000256" key="18">
    <source>
        <dbReference type="ARBA" id="ARBA00023201"/>
    </source>
</evidence>
<evidence type="ECO:0000256" key="7">
    <source>
        <dbReference type="ARBA" id="ARBA00022692"/>
    </source>
</evidence>
<evidence type="ECO:0000256" key="12">
    <source>
        <dbReference type="ARBA" id="ARBA00022860"/>
    </source>
</evidence>
<keyword evidence="3" id="KW-0813">Transport</keyword>
<dbReference type="Pfam" id="PF01699">
    <property type="entry name" value="Na_Ca_ex"/>
    <property type="match status" value="1"/>
</dbReference>
<comment type="subcellular location">
    <subcellularLocation>
        <location evidence="1">Cell membrane</location>
        <topology evidence="1">Multi-pass membrane protein</topology>
    </subcellularLocation>
</comment>
<dbReference type="InterPro" id="IPR038081">
    <property type="entry name" value="CalX-like_sf"/>
</dbReference>
<evidence type="ECO:0000256" key="20">
    <source>
        <dbReference type="SAM" id="Phobius"/>
    </source>
</evidence>
<dbReference type="PRINTS" id="PR01259">
    <property type="entry name" value="NACAEXCHNGR"/>
</dbReference>
<dbReference type="InterPro" id="IPR004837">
    <property type="entry name" value="NaCa_Exmemb"/>
</dbReference>
<dbReference type="GO" id="GO:0005516">
    <property type="term" value="F:calmodulin binding"/>
    <property type="evidence" value="ECO:0007669"/>
    <property type="project" value="UniProtKB-KW"/>
</dbReference>
<dbReference type="Pfam" id="PF03160">
    <property type="entry name" value="Calx-beta"/>
    <property type="match status" value="1"/>
</dbReference>
<keyword evidence="18" id="KW-0739">Sodium transport</keyword>
<keyword evidence="9" id="KW-0732">Signal</keyword>
<evidence type="ECO:0000256" key="2">
    <source>
        <dbReference type="ARBA" id="ARBA00007489"/>
    </source>
</evidence>
<keyword evidence="11" id="KW-0106">Calcium</keyword>
<dbReference type="AlphaFoldDB" id="A0A914X9J5"/>
<evidence type="ECO:0000256" key="5">
    <source>
        <dbReference type="ARBA" id="ARBA00022475"/>
    </source>
</evidence>
<comment type="similarity">
    <text evidence="2">Belongs to the Ca(2+):cation antiporter (CaCA) (TC 2.A.19) family. SLC8 subfamily.</text>
</comment>
<keyword evidence="4" id="KW-0050">Antiport</keyword>
<dbReference type="GO" id="GO:0042383">
    <property type="term" value="C:sarcolemma"/>
    <property type="evidence" value="ECO:0007669"/>
    <property type="project" value="TreeGrafter"/>
</dbReference>